<dbReference type="InterPro" id="IPR005531">
    <property type="entry name" value="Asp23"/>
</dbReference>
<proteinExistence type="inferred from homology"/>
<comment type="similarity">
    <text evidence="1">Belongs to the asp23 family.</text>
</comment>
<feature type="region of interest" description="Disordered" evidence="2">
    <location>
        <begin position="244"/>
        <end position="266"/>
    </location>
</feature>
<dbReference type="STRING" id="858619.CVAR_2396"/>
<accession>G0HHM1</accession>
<evidence type="ECO:0000313" key="3">
    <source>
        <dbReference type="EMBL" id="AEK37741.1"/>
    </source>
</evidence>
<evidence type="ECO:0000313" key="4">
    <source>
        <dbReference type="Proteomes" id="UP000006659"/>
    </source>
</evidence>
<organism evidence="3 4">
    <name type="scientific">Corynebacterium variabile (strain DSM 44702 / CIP 107183 / JCM 12073 / NCIMB 30131)</name>
    <name type="common">Corynebacterium mooreparkense</name>
    <dbReference type="NCBI Taxonomy" id="858619"/>
    <lineage>
        <taxon>Bacteria</taxon>
        <taxon>Bacillati</taxon>
        <taxon>Actinomycetota</taxon>
        <taxon>Actinomycetes</taxon>
        <taxon>Mycobacteriales</taxon>
        <taxon>Corynebacteriaceae</taxon>
        <taxon>Corynebacterium</taxon>
    </lineage>
</organism>
<protein>
    <recommendedName>
        <fullName evidence="5">Asp23/Gls24 family envelope stress response protein</fullName>
    </recommendedName>
</protein>
<feature type="compositionally biased region" description="Basic and acidic residues" evidence="2">
    <location>
        <begin position="88"/>
        <end position="99"/>
    </location>
</feature>
<reference evidence="3 4" key="1">
    <citation type="journal article" date="2011" name="BMC Genomics">
        <title>Complete genome sequence of Corynebacterium variabile DSM 44702 isolated from the surface of smear-ripened cheeses and insights into cheese ripening and flavor generation.</title>
        <authorList>
            <person name="Schroeder J."/>
            <person name="Maus I."/>
            <person name="Trost E."/>
            <person name="Tauch A."/>
        </authorList>
    </citation>
    <scope>NUCLEOTIDE SEQUENCE [LARGE SCALE GENOMIC DNA]</scope>
    <source>
        <strain evidence="4">DSM 44702 / JCM 12073 / NCIMB 30131</strain>
    </source>
</reference>
<feature type="compositionally biased region" description="Basic residues" evidence="2">
    <location>
        <begin position="77"/>
        <end position="87"/>
    </location>
</feature>
<dbReference type="HOGENOM" id="CLU_1044757_0_0_11"/>
<dbReference type="AlphaFoldDB" id="G0HHM1"/>
<dbReference type="PANTHER" id="PTHR34297:SF3">
    <property type="entry name" value="ALKALINE SHOCK PROTEIN 23"/>
    <property type="match status" value="1"/>
</dbReference>
<evidence type="ECO:0000256" key="2">
    <source>
        <dbReference type="SAM" id="MobiDB-lite"/>
    </source>
</evidence>
<sequence length="266" mass="28991">MVHAHFTIATVLRPEVIRARRRRVKATRAIKARSTGDNQVRGTTYRVAWSTSHRTGLRMWVTWPRTAGRSAFSGVYHGHRKAPAPRRPHTDRLPNEGRNHMSNSTPADEKTENTTPSSSTTPAVREDDSNLVTDHGRTSVADVVVSKIAGMAAREVTGVHGLGGSTARALGALRERIPGGRVNVQQGISVEVGERQAAVDISIVAEYGVAIHELAEAIRRNIIISVEEMTGLEVTEVNVTVHDVHLPGDDDHEGEDAEPEKAPRVQ</sequence>
<dbReference type="Proteomes" id="UP000006659">
    <property type="component" value="Chromosome"/>
</dbReference>
<name>G0HHM1_CORVD</name>
<evidence type="ECO:0008006" key="5">
    <source>
        <dbReference type="Google" id="ProtNLM"/>
    </source>
</evidence>
<dbReference type="PANTHER" id="PTHR34297">
    <property type="entry name" value="HYPOTHETICAL CYTOSOLIC PROTEIN-RELATED"/>
    <property type="match status" value="1"/>
</dbReference>
<dbReference type="EMBL" id="CP002917">
    <property type="protein sequence ID" value="AEK37741.1"/>
    <property type="molecule type" value="Genomic_DNA"/>
</dbReference>
<dbReference type="Pfam" id="PF03780">
    <property type="entry name" value="Asp23"/>
    <property type="match status" value="1"/>
</dbReference>
<dbReference type="eggNOG" id="COG1302">
    <property type="taxonomic scope" value="Bacteria"/>
</dbReference>
<gene>
    <name evidence="3" type="ordered locus">CVAR_2396</name>
</gene>
<dbReference type="KEGG" id="cva:CVAR_2396"/>
<evidence type="ECO:0000256" key="1">
    <source>
        <dbReference type="ARBA" id="ARBA00005721"/>
    </source>
</evidence>
<feature type="region of interest" description="Disordered" evidence="2">
    <location>
        <begin position="76"/>
        <end position="135"/>
    </location>
</feature>